<name>A0ABU2WMI1_9GAMM</name>
<dbReference type="Pfam" id="PF01370">
    <property type="entry name" value="Epimerase"/>
    <property type="match status" value="1"/>
</dbReference>
<dbReference type="EMBL" id="JAVRIC010000026">
    <property type="protein sequence ID" value="MDT0498763.1"/>
    <property type="molecule type" value="Genomic_DNA"/>
</dbReference>
<accession>A0ABU2WMI1</accession>
<organism evidence="2 3">
    <name type="scientific">Banduia mediterranea</name>
    <dbReference type="NCBI Taxonomy" id="3075609"/>
    <lineage>
        <taxon>Bacteria</taxon>
        <taxon>Pseudomonadati</taxon>
        <taxon>Pseudomonadota</taxon>
        <taxon>Gammaproteobacteria</taxon>
        <taxon>Nevskiales</taxon>
        <taxon>Algiphilaceae</taxon>
        <taxon>Banduia</taxon>
    </lineage>
</organism>
<dbReference type="PANTHER" id="PTHR48079:SF6">
    <property type="entry name" value="NAD(P)-BINDING DOMAIN-CONTAINING PROTEIN-RELATED"/>
    <property type="match status" value="1"/>
</dbReference>
<sequence>MTQSQQNSAQAPLAAVTGATGFIGRHLVPALVHAGWRVRLLLRREPVDPLWQGLRPEVVAGELGQAAALSRLVEGADAIIHVAGLIKAARREQFYRVNLQGTESLARIAANEAPGAHFLHVSSLAAREPKLSDYAASKRAGEEAALALRGAQATVLRPPAVYGPGDRETLVFFQLARARLVPMLGPSAARSALIHVADLVSLLTVLAAGPPQGRVLTAADARPQGYSWAEVLGAAARAVGNPNPKLFAAPWPLLRGVAAVGDVAHLFGSASMLSSQKLRELRHLDWSVSETEWARPAAWQPRHDLESGFAETAAWYRQAGWL</sequence>
<evidence type="ECO:0000313" key="3">
    <source>
        <dbReference type="Proteomes" id="UP001254608"/>
    </source>
</evidence>
<feature type="domain" description="NAD-dependent epimerase/dehydratase" evidence="1">
    <location>
        <begin position="15"/>
        <end position="209"/>
    </location>
</feature>
<keyword evidence="3" id="KW-1185">Reference proteome</keyword>
<protein>
    <submittedName>
        <fullName evidence="2">SDR family NAD(P)-dependent oxidoreductase</fullName>
    </submittedName>
</protein>
<dbReference type="InterPro" id="IPR001509">
    <property type="entry name" value="Epimerase_deHydtase"/>
</dbReference>
<dbReference type="PANTHER" id="PTHR48079">
    <property type="entry name" value="PROTEIN YEEZ"/>
    <property type="match status" value="1"/>
</dbReference>
<dbReference type="InterPro" id="IPR036291">
    <property type="entry name" value="NAD(P)-bd_dom_sf"/>
</dbReference>
<comment type="caution">
    <text evidence="2">The sequence shown here is derived from an EMBL/GenBank/DDBJ whole genome shotgun (WGS) entry which is preliminary data.</text>
</comment>
<dbReference type="SUPFAM" id="SSF51735">
    <property type="entry name" value="NAD(P)-binding Rossmann-fold domains"/>
    <property type="match status" value="1"/>
</dbReference>
<evidence type="ECO:0000313" key="2">
    <source>
        <dbReference type="EMBL" id="MDT0498763.1"/>
    </source>
</evidence>
<dbReference type="RefSeq" id="WP_311366175.1">
    <property type="nucleotide sequence ID" value="NZ_JAVRIC010000026.1"/>
</dbReference>
<proteinExistence type="predicted"/>
<evidence type="ECO:0000259" key="1">
    <source>
        <dbReference type="Pfam" id="PF01370"/>
    </source>
</evidence>
<reference evidence="2 3" key="1">
    <citation type="submission" date="2023-09" db="EMBL/GenBank/DDBJ databases">
        <authorList>
            <person name="Rey-Velasco X."/>
        </authorList>
    </citation>
    <scope>NUCLEOTIDE SEQUENCE [LARGE SCALE GENOMIC DNA]</scope>
    <source>
        <strain evidence="2 3">W345</strain>
    </source>
</reference>
<dbReference type="Gene3D" id="3.40.50.720">
    <property type="entry name" value="NAD(P)-binding Rossmann-like Domain"/>
    <property type="match status" value="1"/>
</dbReference>
<dbReference type="Proteomes" id="UP001254608">
    <property type="component" value="Unassembled WGS sequence"/>
</dbReference>
<gene>
    <name evidence="2" type="ORF">RM530_15545</name>
</gene>
<dbReference type="InterPro" id="IPR051783">
    <property type="entry name" value="NAD(P)-dependent_oxidoreduct"/>
</dbReference>